<organism evidence="2 3">
    <name type="scientific">Holothuria leucospilota</name>
    <name type="common">Black long sea cucumber</name>
    <name type="synonym">Mertensiothuria leucospilota</name>
    <dbReference type="NCBI Taxonomy" id="206669"/>
    <lineage>
        <taxon>Eukaryota</taxon>
        <taxon>Metazoa</taxon>
        <taxon>Echinodermata</taxon>
        <taxon>Eleutherozoa</taxon>
        <taxon>Echinozoa</taxon>
        <taxon>Holothuroidea</taxon>
        <taxon>Aspidochirotacea</taxon>
        <taxon>Aspidochirotida</taxon>
        <taxon>Holothuriidae</taxon>
        <taxon>Holothuria</taxon>
    </lineage>
</organism>
<proteinExistence type="predicted"/>
<dbReference type="Gene3D" id="2.60.220.30">
    <property type="match status" value="1"/>
</dbReference>
<gene>
    <name evidence="2" type="ORF">HOLleu_42121</name>
</gene>
<evidence type="ECO:0000313" key="3">
    <source>
        <dbReference type="Proteomes" id="UP001152320"/>
    </source>
</evidence>
<protein>
    <recommendedName>
        <fullName evidence="1">ZU5 domain-containing protein</fullName>
    </recommendedName>
</protein>
<name>A0A9Q0YDA1_HOLLE</name>
<dbReference type="InterPro" id="IPR000906">
    <property type="entry name" value="ZU5_dom"/>
</dbReference>
<comment type="caution">
    <text evidence="2">The sequence shown here is derived from an EMBL/GenBank/DDBJ whole genome shotgun (WGS) entry which is preliminary data.</text>
</comment>
<reference evidence="2" key="1">
    <citation type="submission" date="2021-10" db="EMBL/GenBank/DDBJ databases">
        <title>Tropical sea cucumber genome reveals ecological adaptation and Cuvierian tubules defense mechanism.</title>
        <authorList>
            <person name="Chen T."/>
        </authorList>
    </citation>
    <scope>NUCLEOTIDE SEQUENCE</scope>
    <source>
        <strain evidence="2">Nanhai2018</strain>
        <tissue evidence="2">Muscle</tissue>
    </source>
</reference>
<evidence type="ECO:0000313" key="2">
    <source>
        <dbReference type="EMBL" id="KAJ8019335.1"/>
    </source>
</evidence>
<dbReference type="PROSITE" id="PS51145">
    <property type="entry name" value="ZU5"/>
    <property type="match status" value="1"/>
</dbReference>
<accession>A0A9Q0YDA1</accession>
<dbReference type="Pfam" id="PF00791">
    <property type="entry name" value="ZU5"/>
    <property type="match status" value="1"/>
</dbReference>
<keyword evidence="3" id="KW-1185">Reference proteome</keyword>
<dbReference type="Proteomes" id="UP001152320">
    <property type="component" value="Unassembled WGS sequence"/>
</dbReference>
<feature type="domain" description="ZU5" evidence="1">
    <location>
        <begin position="1"/>
        <end position="102"/>
    </location>
</feature>
<evidence type="ECO:0000259" key="1">
    <source>
        <dbReference type="PROSITE" id="PS51145"/>
    </source>
</evidence>
<sequence>MTVTNTGGKFEIPLTGVILTIPPNALPTGMEQCVMHMRLTASRIVEDQVKSLCSNSSTAVEIFPCNLALNCSAKLSLPHCLKFKKRKERRARIFTNLESGMN</sequence>
<dbReference type="EMBL" id="JAIZAY010000033">
    <property type="protein sequence ID" value="KAJ8019335.1"/>
    <property type="molecule type" value="Genomic_DNA"/>
</dbReference>
<dbReference type="AlphaFoldDB" id="A0A9Q0YDA1"/>